<dbReference type="EMBL" id="GDHC01006021">
    <property type="protein sequence ID" value="JAQ12608.1"/>
    <property type="molecule type" value="Transcribed_RNA"/>
</dbReference>
<reference evidence="9" key="4">
    <citation type="journal article" date="2016" name="Gigascience">
        <title>De novo construction of an expanded transcriptome assembly for the western tarnished plant bug, Lygus hesperus.</title>
        <authorList>
            <person name="Tassone E.E."/>
            <person name="Geib S.M."/>
            <person name="Hall B."/>
            <person name="Fabrick J.A."/>
            <person name="Brent C.S."/>
            <person name="Hull J.J."/>
        </authorList>
    </citation>
    <scope>NUCLEOTIDE SEQUENCE</scope>
</reference>
<evidence type="ECO:0000256" key="4">
    <source>
        <dbReference type="ARBA" id="ARBA00022989"/>
    </source>
</evidence>
<dbReference type="PANTHER" id="PTHR31394">
    <property type="entry name" value="TRANSMEMBRANE PROTEIN 199"/>
    <property type="match status" value="1"/>
</dbReference>
<reference evidence="8" key="3">
    <citation type="submission" date="2014-09" db="EMBL/GenBank/DDBJ databases">
        <authorList>
            <person name="Magalhaes I.L.F."/>
            <person name="Oliveira U."/>
            <person name="Santos F.R."/>
            <person name="Vidigal T.H.D.A."/>
            <person name="Brescovit A.D."/>
            <person name="Santos A.J."/>
        </authorList>
    </citation>
    <scope>NUCLEOTIDE SEQUENCE</scope>
</reference>
<dbReference type="Pfam" id="PF11712">
    <property type="entry name" value="Vma12"/>
    <property type="match status" value="1"/>
</dbReference>
<feature type="transmembrane region" description="Helical" evidence="6">
    <location>
        <begin position="165"/>
        <end position="184"/>
    </location>
</feature>
<keyword evidence="3" id="KW-0256">Endoplasmic reticulum</keyword>
<evidence type="ECO:0000256" key="2">
    <source>
        <dbReference type="ARBA" id="ARBA00022692"/>
    </source>
</evidence>
<dbReference type="InterPro" id="IPR021013">
    <property type="entry name" value="ATPase_Vma12"/>
</dbReference>
<dbReference type="GO" id="GO:0005789">
    <property type="term" value="C:endoplasmic reticulum membrane"/>
    <property type="evidence" value="ECO:0007669"/>
    <property type="project" value="UniProtKB-SubCell"/>
</dbReference>
<dbReference type="EMBL" id="GBRD01012002">
    <property type="protein sequence ID" value="JAG53822.1"/>
    <property type="molecule type" value="Transcribed_RNA"/>
</dbReference>
<dbReference type="GO" id="GO:0070072">
    <property type="term" value="P:vacuolar proton-transporting V-type ATPase complex assembly"/>
    <property type="evidence" value="ECO:0007669"/>
    <property type="project" value="InterPro"/>
</dbReference>
<feature type="transmembrane region" description="Helical" evidence="6">
    <location>
        <begin position="131"/>
        <end position="153"/>
    </location>
</feature>
<comment type="subcellular location">
    <subcellularLocation>
        <location evidence="1">Endoplasmic reticulum membrane</location>
        <topology evidence="1">Multi-pass membrane protein</topology>
    </subcellularLocation>
</comment>
<name>A0A0A9ZA50_LYGHE</name>
<protein>
    <submittedName>
        <fullName evidence="9">Transmembrane protein 199</fullName>
    </submittedName>
</protein>
<reference evidence="7" key="2">
    <citation type="submission" date="2014-07" db="EMBL/GenBank/DDBJ databases">
        <authorList>
            <person name="Hull J."/>
        </authorList>
    </citation>
    <scope>NUCLEOTIDE SEQUENCE</scope>
</reference>
<evidence type="ECO:0000313" key="9">
    <source>
        <dbReference type="EMBL" id="JAQ12608.1"/>
    </source>
</evidence>
<keyword evidence="2 6" id="KW-0812">Transmembrane</keyword>
<dbReference type="EMBL" id="GBHO01002280">
    <property type="protein sequence ID" value="JAG41324.1"/>
    <property type="molecule type" value="Transcribed_RNA"/>
</dbReference>
<keyword evidence="4 6" id="KW-1133">Transmembrane helix</keyword>
<dbReference type="PANTHER" id="PTHR31394:SF1">
    <property type="entry name" value="TRANSMEMBRANE PROTEIN 199"/>
    <property type="match status" value="1"/>
</dbReference>
<reference evidence="7" key="1">
    <citation type="journal article" date="2014" name="PLoS ONE">
        <title>Transcriptome-Based Identification of ABC Transporters in the Western Tarnished Plant Bug Lygus hesperus.</title>
        <authorList>
            <person name="Hull J.J."/>
            <person name="Chaney K."/>
            <person name="Geib S.M."/>
            <person name="Fabrick J.A."/>
            <person name="Brent C.S."/>
            <person name="Walsh D."/>
            <person name="Lavine L.C."/>
        </authorList>
    </citation>
    <scope>NUCLEOTIDE SEQUENCE</scope>
</reference>
<sequence>MVEGPYELKLKLSESLKKAFQEAAKGRTDVPESVLICLKSGEYVGVDEMRWLHRNKKGGVWLYDVLSSTELILPEPIIPPRNPELEARCKKLRAQHEEREYRKMTKNVDPVRVHHPEDTIRYQLNAMNRQMIAVFQFVVSVGAGFTFGFYGIQLMTGPLDFGFRLLLGIIASLVIALAEIYFLAKKLAEDMDFPDLPKSKAE</sequence>
<dbReference type="AlphaFoldDB" id="A0A0A9ZA50"/>
<evidence type="ECO:0000313" key="7">
    <source>
        <dbReference type="EMBL" id="JAG41324.1"/>
    </source>
</evidence>
<evidence type="ECO:0000313" key="8">
    <source>
        <dbReference type="EMBL" id="JAG53822.1"/>
    </source>
</evidence>
<keyword evidence="5 6" id="KW-0472">Membrane</keyword>
<evidence type="ECO:0000256" key="6">
    <source>
        <dbReference type="SAM" id="Phobius"/>
    </source>
</evidence>
<evidence type="ECO:0000256" key="5">
    <source>
        <dbReference type="ARBA" id="ARBA00023136"/>
    </source>
</evidence>
<evidence type="ECO:0000256" key="3">
    <source>
        <dbReference type="ARBA" id="ARBA00022824"/>
    </source>
</evidence>
<proteinExistence type="predicted"/>
<gene>
    <name evidence="9" type="primary">TMEM199</name>
    <name evidence="7" type="ORF">CM83_41410</name>
    <name evidence="9" type="ORF">g.59361</name>
</gene>
<organism evidence="7">
    <name type="scientific">Lygus hesperus</name>
    <name type="common">Western plant bug</name>
    <dbReference type="NCBI Taxonomy" id="30085"/>
    <lineage>
        <taxon>Eukaryota</taxon>
        <taxon>Metazoa</taxon>
        <taxon>Ecdysozoa</taxon>
        <taxon>Arthropoda</taxon>
        <taxon>Hexapoda</taxon>
        <taxon>Insecta</taxon>
        <taxon>Pterygota</taxon>
        <taxon>Neoptera</taxon>
        <taxon>Paraneoptera</taxon>
        <taxon>Hemiptera</taxon>
        <taxon>Heteroptera</taxon>
        <taxon>Panheteroptera</taxon>
        <taxon>Cimicomorpha</taxon>
        <taxon>Miridae</taxon>
        <taxon>Mirini</taxon>
        <taxon>Lygus</taxon>
    </lineage>
</organism>
<evidence type="ECO:0000256" key="1">
    <source>
        <dbReference type="ARBA" id="ARBA00004477"/>
    </source>
</evidence>
<accession>A0A0A9ZA50</accession>